<evidence type="ECO:0000313" key="2">
    <source>
        <dbReference type="Proteomes" id="UP000228762"/>
    </source>
</evidence>
<keyword evidence="1" id="KW-0808">Transferase</keyword>
<comment type="caution">
    <text evidence="1">The sequence shown here is derived from an EMBL/GenBank/DDBJ whole genome shotgun (WGS) entry which is preliminary data.</text>
</comment>
<name>A0A2M7EL39_9BACT</name>
<protein>
    <submittedName>
        <fullName evidence="1">Thymidylate kinase</fullName>
    </submittedName>
</protein>
<dbReference type="AlphaFoldDB" id="A0A2M7EL39"/>
<evidence type="ECO:0000313" key="1">
    <source>
        <dbReference type="EMBL" id="PIV71291.1"/>
    </source>
</evidence>
<feature type="non-terminal residue" evidence="1">
    <location>
        <position position="1"/>
    </location>
</feature>
<sequence length="61" mass="7228">GMKQDIAEKDLEHRKASEEMYLKLAKKHRHWKMVECVEKGKLLSREAIFEHVLQLVKPILS</sequence>
<dbReference type="GO" id="GO:0016301">
    <property type="term" value="F:kinase activity"/>
    <property type="evidence" value="ECO:0007669"/>
    <property type="project" value="UniProtKB-KW"/>
</dbReference>
<dbReference type="Proteomes" id="UP000228762">
    <property type="component" value="Unassembled WGS sequence"/>
</dbReference>
<dbReference type="EMBL" id="PFEV01000012">
    <property type="protein sequence ID" value="PIV71291.1"/>
    <property type="molecule type" value="Genomic_DNA"/>
</dbReference>
<keyword evidence="1" id="KW-0418">Kinase</keyword>
<reference evidence="2" key="1">
    <citation type="submission" date="2017-09" db="EMBL/GenBank/DDBJ databases">
        <title>Depth-based differentiation of microbial function through sediment-hosted aquifers and enrichment of novel symbionts in the deep terrestrial subsurface.</title>
        <authorList>
            <person name="Probst A.J."/>
            <person name="Ladd B."/>
            <person name="Jarett J.K."/>
            <person name="Geller-Mcgrath D.E."/>
            <person name="Sieber C.M.K."/>
            <person name="Emerson J.B."/>
            <person name="Anantharaman K."/>
            <person name="Thomas B.C."/>
            <person name="Malmstrom R."/>
            <person name="Stieglmeier M."/>
            <person name="Klingl A."/>
            <person name="Woyke T."/>
            <person name="Ryan C.M."/>
            <person name="Banfield J.F."/>
        </authorList>
    </citation>
    <scope>NUCLEOTIDE SEQUENCE [LARGE SCALE GENOMIC DNA]</scope>
</reference>
<gene>
    <name evidence="1" type="ORF">COW57_00340</name>
</gene>
<organism evidence="1 2">
    <name type="scientific">Candidatus Roizmanbacteria bacterium CG17_big_fil_post_rev_8_21_14_2_50_39_7</name>
    <dbReference type="NCBI Taxonomy" id="1974858"/>
    <lineage>
        <taxon>Bacteria</taxon>
        <taxon>Candidatus Roizmaniibacteriota</taxon>
    </lineage>
</organism>
<accession>A0A2M7EL39</accession>
<proteinExistence type="predicted"/>